<keyword evidence="5" id="KW-1185">Reference proteome</keyword>
<evidence type="ECO:0000256" key="1">
    <source>
        <dbReference type="HAMAP-Rule" id="MF_00991"/>
    </source>
</evidence>
<comment type="function">
    <text evidence="1">Catalyzes the hydrolysis of futalosine (FL) to dehypoxanthine futalosine (DHFL) and hypoxanthine, a step in the biosynthesis of menaquinone (MK, vitamin K2).</text>
</comment>
<dbReference type="GO" id="GO:0016798">
    <property type="term" value="F:hydrolase activity, acting on glycosyl bonds"/>
    <property type="evidence" value="ECO:0007669"/>
    <property type="project" value="UniProtKB-KW"/>
</dbReference>
<comment type="pathway">
    <text evidence="1">Quinol/quinone metabolism; menaquinone biosynthesis.</text>
</comment>
<dbReference type="SUPFAM" id="SSF53167">
    <property type="entry name" value="Purine and uridine phosphorylases"/>
    <property type="match status" value="1"/>
</dbReference>
<dbReference type="NCBIfam" id="TIGR03664">
    <property type="entry name" value="fut_nucase"/>
    <property type="match status" value="1"/>
</dbReference>
<dbReference type="InterPro" id="IPR000845">
    <property type="entry name" value="Nucleoside_phosphorylase_d"/>
</dbReference>
<dbReference type="HAMAP" id="MF_00991">
    <property type="entry name" value="MqnB"/>
    <property type="match status" value="1"/>
</dbReference>
<keyword evidence="4" id="KW-0326">Glycosidase</keyword>
<dbReference type="Proteomes" id="UP001295463">
    <property type="component" value="Chromosome"/>
</dbReference>
<dbReference type="PANTHER" id="PTHR46832:SF2">
    <property type="entry name" value="FUTALOSINE HYDROLASE"/>
    <property type="match status" value="1"/>
</dbReference>
<dbReference type="PANTHER" id="PTHR46832">
    <property type="entry name" value="5'-METHYLTHIOADENOSINE/S-ADENOSYLHOMOCYSTEINE NUCLEOSIDASE"/>
    <property type="match status" value="1"/>
</dbReference>
<dbReference type="Gene3D" id="3.40.50.1580">
    <property type="entry name" value="Nucleoside phosphorylase domain"/>
    <property type="match status" value="1"/>
</dbReference>
<feature type="domain" description="Nucleoside phosphorylase" evidence="3">
    <location>
        <begin position="11"/>
        <end position="240"/>
    </location>
</feature>
<dbReference type="InterPro" id="IPR019963">
    <property type="entry name" value="FL_hydrolase_MqnB"/>
</dbReference>
<keyword evidence="1" id="KW-0474">Menaquinone biosynthesis</keyword>
<dbReference type="EC" id="3.2.2.26" evidence="1 2"/>
<evidence type="ECO:0000313" key="4">
    <source>
        <dbReference type="EMBL" id="CAH2029857.1"/>
    </source>
</evidence>
<keyword evidence="1 4" id="KW-0378">Hydrolase</keyword>
<comment type="catalytic activity">
    <reaction evidence="1">
        <text>futalosine + H2O = dehypoxanthine futalosine + hypoxanthine</text>
        <dbReference type="Rhea" id="RHEA:25904"/>
        <dbReference type="ChEBI" id="CHEBI:15377"/>
        <dbReference type="ChEBI" id="CHEBI:17368"/>
        <dbReference type="ChEBI" id="CHEBI:58863"/>
        <dbReference type="ChEBI" id="CHEBI:58864"/>
        <dbReference type="EC" id="3.2.2.26"/>
    </reaction>
</comment>
<organism evidence="4 5">
    <name type="scientific">Trichlorobacter ammonificans</name>
    <dbReference type="NCBI Taxonomy" id="2916410"/>
    <lineage>
        <taxon>Bacteria</taxon>
        <taxon>Pseudomonadati</taxon>
        <taxon>Thermodesulfobacteriota</taxon>
        <taxon>Desulfuromonadia</taxon>
        <taxon>Geobacterales</taxon>
        <taxon>Geobacteraceae</taxon>
        <taxon>Trichlorobacter</taxon>
    </lineage>
</organism>
<comment type="similarity">
    <text evidence="1">Belongs to the PNP/UDP phosphorylase family. Futalosine hydrolase subfamily.</text>
</comment>
<sequence length="248" mass="25550">MHGEFSDMPPLLVLAAVPAELALLTGSLADRQEPLHPAWPAAVGRLGGQRLVCCAAGPGTANAAGATAALIERYRPSRVLILGCGGAFPGSGLGVGDLAVATEELFADLGVMAPEGWLDMADLGLPLATVAGERHYNRIPLDAALAEQALCCAGRQGVRAAGGSFATVAACSGTTARGEELARRYDVICENMEGAAVALVCRRYAIPCVEIRGISNLVEDRTRANWDIPAAVQVAQRAALSLLAELAP</sequence>
<evidence type="ECO:0000256" key="2">
    <source>
        <dbReference type="NCBIfam" id="TIGR03664"/>
    </source>
</evidence>
<gene>
    <name evidence="1 4" type="primary">mqnB</name>
    <name evidence="4" type="ORF">GEAMG1_0035</name>
</gene>
<evidence type="ECO:0000259" key="3">
    <source>
        <dbReference type="Pfam" id="PF01048"/>
    </source>
</evidence>
<dbReference type="RefSeq" id="WP_305730837.1">
    <property type="nucleotide sequence ID" value="NZ_OW150024.1"/>
</dbReference>
<dbReference type="Pfam" id="PF01048">
    <property type="entry name" value="PNP_UDP_1"/>
    <property type="match status" value="1"/>
</dbReference>
<evidence type="ECO:0000313" key="5">
    <source>
        <dbReference type="Proteomes" id="UP001295463"/>
    </source>
</evidence>
<protein>
    <recommendedName>
        <fullName evidence="1 2">Futalosine hydrolase</fullName>
        <shortName evidence="1">FL hydrolase</shortName>
        <ecNumber evidence="1 2">3.2.2.26</ecNumber>
    </recommendedName>
    <alternativeName>
        <fullName evidence="1">Futalosine nucleosidase</fullName>
    </alternativeName>
    <alternativeName>
        <fullName evidence="1">Menaquinone biosynthetic enzyme MqnB</fullName>
    </alternativeName>
</protein>
<reference evidence="4 5" key="1">
    <citation type="submission" date="2022-03" db="EMBL/GenBank/DDBJ databases">
        <authorList>
            <person name="Koch H."/>
        </authorList>
    </citation>
    <scope>NUCLEOTIDE SEQUENCE [LARGE SCALE GENOMIC DNA]</scope>
    <source>
        <strain evidence="4 5">G1</strain>
    </source>
</reference>
<name>A0ABM9D3M9_9BACT</name>
<accession>A0ABM9D3M9</accession>
<dbReference type="InterPro" id="IPR035994">
    <property type="entry name" value="Nucleoside_phosphorylase_sf"/>
</dbReference>
<dbReference type="EMBL" id="OW150024">
    <property type="protein sequence ID" value="CAH2029857.1"/>
    <property type="molecule type" value="Genomic_DNA"/>
</dbReference>
<dbReference type="CDD" id="cd17766">
    <property type="entry name" value="futalosine_nucleosidase_MqnB"/>
    <property type="match status" value="1"/>
</dbReference>
<proteinExistence type="inferred from homology"/>